<dbReference type="InterPro" id="IPR001123">
    <property type="entry name" value="LeuE-type"/>
</dbReference>
<organism evidence="7 8">
    <name type="scientific">Chelativorans intermedius</name>
    <dbReference type="NCBI Taxonomy" id="515947"/>
    <lineage>
        <taxon>Bacteria</taxon>
        <taxon>Pseudomonadati</taxon>
        <taxon>Pseudomonadota</taxon>
        <taxon>Alphaproteobacteria</taxon>
        <taxon>Hyphomicrobiales</taxon>
        <taxon>Phyllobacteriaceae</taxon>
        <taxon>Chelativorans</taxon>
    </lineage>
</organism>
<keyword evidence="8" id="KW-1185">Reference proteome</keyword>
<sequence length="210" mass="22198">MLDTHLPGLLLAWSAYGLGILSPGPNVLAVMGTSMENGRRAGVTLATGMVSGTLVWGTATLLGLTALLSLYASALTLIKFVGAAYLLWLAYKSFRAALASQSEIPGGLEDNKAARKRYIRGLAIQLSNPKAALTWIAIMSLAVREGSPLWVGPAVVAGCLAISFVGHMTYALLFSAPPVGRAYLRARRWIQGGLGAFFCFASWKLASARL</sequence>
<keyword evidence="5 6" id="KW-0472">Membrane</keyword>
<proteinExistence type="predicted"/>
<dbReference type="PANTHER" id="PTHR30086">
    <property type="entry name" value="ARGININE EXPORTER PROTEIN ARGO"/>
    <property type="match status" value="1"/>
</dbReference>
<dbReference type="Pfam" id="PF01810">
    <property type="entry name" value="LysE"/>
    <property type="match status" value="1"/>
</dbReference>
<feature type="transmembrane region" description="Helical" evidence="6">
    <location>
        <begin position="70"/>
        <end position="91"/>
    </location>
</feature>
<feature type="transmembrane region" description="Helical" evidence="6">
    <location>
        <begin position="43"/>
        <end position="64"/>
    </location>
</feature>
<comment type="caution">
    <text evidence="7">The sequence shown here is derived from an EMBL/GenBank/DDBJ whole genome shotgun (WGS) entry which is preliminary data.</text>
</comment>
<keyword evidence="3 6" id="KW-0812">Transmembrane</keyword>
<feature type="transmembrane region" description="Helical" evidence="6">
    <location>
        <begin position="149"/>
        <end position="176"/>
    </location>
</feature>
<dbReference type="Proteomes" id="UP001589755">
    <property type="component" value="Unassembled WGS sequence"/>
</dbReference>
<gene>
    <name evidence="7" type="ORF">ACFFJ2_15925</name>
</gene>
<evidence type="ECO:0000256" key="6">
    <source>
        <dbReference type="SAM" id="Phobius"/>
    </source>
</evidence>
<dbReference type="EMBL" id="JBHLXD010000032">
    <property type="protein sequence ID" value="MFC0209892.1"/>
    <property type="molecule type" value="Genomic_DNA"/>
</dbReference>
<dbReference type="RefSeq" id="WP_261522499.1">
    <property type="nucleotide sequence ID" value="NZ_JAODNW010000029.1"/>
</dbReference>
<protein>
    <submittedName>
        <fullName evidence="7">LysE family translocator</fullName>
    </submittedName>
</protein>
<evidence type="ECO:0000256" key="2">
    <source>
        <dbReference type="ARBA" id="ARBA00022475"/>
    </source>
</evidence>
<evidence type="ECO:0000313" key="7">
    <source>
        <dbReference type="EMBL" id="MFC0209892.1"/>
    </source>
</evidence>
<comment type="subcellular location">
    <subcellularLocation>
        <location evidence="1">Cell membrane</location>
        <topology evidence="1">Multi-pass membrane protein</topology>
    </subcellularLocation>
</comment>
<keyword evidence="4 6" id="KW-1133">Transmembrane helix</keyword>
<evidence type="ECO:0000256" key="1">
    <source>
        <dbReference type="ARBA" id="ARBA00004651"/>
    </source>
</evidence>
<evidence type="ECO:0000256" key="5">
    <source>
        <dbReference type="ARBA" id="ARBA00023136"/>
    </source>
</evidence>
<evidence type="ECO:0000256" key="4">
    <source>
        <dbReference type="ARBA" id="ARBA00022989"/>
    </source>
</evidence>
<dbReference type="PANTHER" id="PTHR30086:SF20">
    <property type="entry name" value="ARGININE EXPORTER PROTEIN ARGO-RELATED"/>
    <property type="match status" value="1"/>
</dbReference>
<name>A0ABV6DB52_9HYPH</name>
<feature type="transmembrane region" description="Helical" evidence="6">
    <location>
        <begin position="122"/>
        <end position="143"/>
    </location>
</feature>
<feature type="transmembrane region" description="Helical" evidence="6">
    <location>
        <begin position="12"/>
        <end position="31"/>
    </location>
</feature>
<evidence type="ECO:0000313" key="8">
    <source>
        <dbReference type="Proteomes" id="UP001589755"/>
    </source>
</evidence>
<reference evidence="7 8" key="1">
    <citation type="submission" date="2024-09" db="EMBL/GenBank/DDBJ databases">
        <authorList>
            <person name="Sun Q."/>
            <person name="Mori K."/>
        </authorList>
    </citation>
    <scope>NUCLEOTIDE SEQUENCE [LARGE SCALE GENOMIC DNA]</scope>
    <source>
        <strain evidence="7 8">CCM 8543</strain>
    </source>
</reference>
<keyword evidence="2" id="KW-1003">Cell membrane</keyword>
<accession>A0ABV6DB52</accession>
<evidence type="ECO:0000256" key="3">
    <source>
        <dbReference type="ARBA" id="ARBA00022692"/>
    </source>
</evidence>